<dbReference type="Gene3D" id="1.25.40.20">
    <property type="entry name" value="Ankyrin repeat-containing domain"/>
    <property type="match status" value="1"/>
</dbReference>
<evidence type="ECO:0000256" key="3">
    <source>
        <dbReference type="PROSITE-ProRule" id="PRU00023"/>
    </source>
</evidence>
<dbReference type="RefSeq" id="XP_013348245.1">
    <property type="nucleotide sequence ID" value="XM_013492791.1"/>
</dbReference>
<dbReference type="OrthoDB" id="539213at2759"/>
<evidence type="ECO:0000256" key="2">
    <source>
        <dbReference type="ARBA" id="ARBA00023043"/>
    </source>
</evidence>
<dbReference type="Proteomes" id="UP000030641">
    <property type="component" value="Unassembled WGS sequence"/>
</dbReference>
<feature type="non-terminal residue" evidence="4">
    <location>
        <position position="208"/>
    </location>
</feature>
<evidence type="ECO:0000313" key="4">
    <source>
        <dbReference type="EMBL" id="KEQ99876.1"/>
    </source>
</evidence>
<keyword evidence="5" id="KW-1185">Reference proteome</keyword>
<dbReference type="Pfam" id="PF00023">
    <property type="entry name" value="Ank"/>
    <property type="match status" value="1"/>
</dbReference>
<dbReference type="Pfam" id="PF13637">
    <property type="entry name" value="Ank_4"/>
    <property type="match status" value="1"/>
</dbReference>
<dbReference type="PROSITE" id="PS50088">
    <property type="entry name" value="ANK_REPEAT"/>
    <property type="match status" value="5"/>
</dbReference>
<dbReference type="InterPro" id="IPR002110">
    <property type="entry name" value="Ankyrin_rpt"/>
</dbReference>
<dbReference type="STRING" id="1043005.A0A074ZND7"/>
<feature type="repeat" description="ANK" evidence="3">
    <location>
        <begin position="32"/>
        <end position="64"/>
    </location>
</feature>
<dbReference type="InterPro" id="IPR036770">
    <property type="entry name" value="Ankyrin_rpt-contain_sf"/>
</dbReference>
<dbReference type="PANTHER" id="PTHR24173">
    <property type="entry name" value="ANKYRIN REPEAT CONTAINING"/>
    <property type="match status" value="1"/>
</dbReference>
<keyword evidence="1" id="KW-0677">Repeat</keyword>
<dbReference type="SUPFAM" id="SSF48403">
    <property type="entry name" value="Ankyrin repeat"/>
    <property type="match status" value="1"/>
</dbReference>
<dbReference type="PROSITE" id="PS50297">
    <property type="entry name" value="ANK_REP_REGION"/>
    <property type="match status" value="3"/>
</dbReference>
<dbReference type="OMA" id="WACENCH"/>
<dbReference type="SMART" id="SM00248">
    <property type="entry name" value="ANK"/>
    <property type="match status" value="5"/>
</dbReference>
<organism evidence="4 5">
    <name type="scientific">Aureobasidium subglaciale (strain EXF-2481)</name>
    <name type="common">Aureobasidium pullulans var. subglaciale</name>
    <dbReference type="NCBI Taxonomy" id="1043005"/>
    <lineage>
        <taxon>Eukaryota</taxon>
        <taxon>Fungi</taxon>
        <taxon>Dikarya</taxon>
        <taxon>Ascomycota</taxon>
        <taxon>Pezizomycotina</taxon>
        <taxon>Dothideomycetes</taxon>
        <taxon>Dothideomycetidae</taxon>
        <taxon>Dothideales</taxon>
        <taxon>Saccotheciaceae</taxon>
        <taxon>Aureobasidium</taxon>
    </lineage>
</organism>
<proteinExistence type="predicted"/>
<name>A0A074ZND7_AURSE</name>
<keyword evidence="2 3" id="KW-0040">ANK repeat</keyword>
<dbReference type="EMBL" id="KL584750">
    <property type="protein sequence ID" value="KEQ99876.1"/>
    <property type="molecule type" value="Genomic_DNA"/>
</dbReference>
<feature type="non-terminal residue" evidence="4">
    <location>
        <position position="1"/>
    </location>
</feature>
<feature type="repeat" description="ANK" evidence="3">
    <location>
        <begin position="137"/>
        <end position="169"/>
    </location>
</feature>
<dbReference type="InParanoid" id="A0A074ZND7"/>
<sequence>TGLHVALENILFRSFLCLLEKGQFDLNGLDHLGRGPLSYAVMSGNLEAVEKLLHLGANPDHEDSPQKIGLAALTPLACAAAQGDYAVIEALLDKHAQIDLRDRHGRTALMFAATATSGAATRLLLSRGSQADRVDNENRTPLSFASEAGSDAVVSLLLKQIVEVDSKDKSLTTPLMYAAVSGSESVVSILASRGADVDSKNLRGETPL</sequence>
<feature type="repeat" description="ANK" evidence="3">
    <location>
        <begin position="71"/>
        <end position="103"/>
    </location>
</feature>
<dbReference type="Pfam" id="PF12796">
    <property type="entry name" value="Ank_2"/>
    <property type="match status" value="1"/>
</dbReference>
<gene>
    <name evidence="4" type="ORF">AUEXF2481DRAFT_49792</name>
</gene>
<feature type="repeat" description="ANK" evidence="3">
    <location>
        <begin position="104"/>
        <end position="136"/>
    </location>
</feature>
<dbReference type="HOGENOM" id="CLU_000134_18_0_1"/>
<protein>
    <submittedName>
        <fullName evidence="4">Uncharacterized protein</fullName>
    </submittedName>
</protein>
<evidence type="ECO:0000313" key="5">
    <source>
        <dbReference type="Proteomes" id="UP000030641"/>
    </source>
</evidence>
<reference evidence="4 5" key="1">
    <citation type="journal article" date="2014" name="BMC Genomics">
        <title>Genome sequencing of four Aureobasidium pullulans varieties: biotechnological potential, stress tolerance, and description of new species.</title>
        <authorList>
            <person name="Gostin Ar C."/>
            <person name="Ohm R.A."/>
            <person name="Kogej T."/>
            <person name="Sonjak S."/>
            <person name="Turk M."/>
            <person name="Zajc J."/>
            <person name="Zalar P."/>
            <person name="Grube M."/>
            <person name="Sun H."/>
            <person name="Han J."/>
            <person name="Sharma A."/>
            <person name="Chiniquy J."/>
            <person name="Ngan C.Y."/>
            <person name="Lipzen A."/>
            <person name="Barry K."/>
            <person name="Grigoriev I.V."/>
            <person name="Gunde-Cimerman N."/>
        </authorList>
    </citation>
    <scope>NUCLEOTIDE SEQUENCE [LARGE SCALE GENOMIC DNA]</scope>
    <source>
        <strain evidence="4 5">EXF-2481</strain>
    </source>
</reference>
<evidence type="ECO:0000256" key="1">
    <source>
        <dbReference type="ARBA" id="ARBA00022737"/>
    </source>
</evidence>
<dbReference type="GeneID" id="25368631"/>
<dbReference type="AlphaFoldDB" id="A0A074ZND7"/>
<dbReference type="PANTHER" id="PTHR24173:SF74">
    <property type="entry name" value="ANKYRIN REPEAT DOMAIN-CONTAINING PROTEIN 16"/>
    <property type="match status" value="1"/>
</dbReference>
<feature type="repeat" description="ANK" evidence="3">
    <location>
        <begin position="170"/>
        <end position="202"/>
    </location>
</feature>
<accession>A0A074ZND7</accession>